<protein>
    <submittedName>
        <fullName evidence="4">H-type small acid-soluble spore protein</fullName>
    </submittedName>
</protein>
<proteinExistence type="inferred from homology"/>
<dbReference type="Pfam" id="PF08141">
    <property type="entry name" value="SspH"/>
    <property type="match status" value="1"/>
</dbReference>
<evidence type="ECO:0000256" key="1">
    <source>
        <dbReference type="ARBA" id="ARBA00004288"/>
    </source>
</evidence>
<comment type="subcellular location">
    <subcellularLocation>
        <location evidence="1">Spore core</location>
    </subcellularLocation>
</comment>
<dbReference type="Proteomes" id="UP000281813">
    <property type="component" value="Unassembled WGS sequence"/>
</dbReference>
<dbReference type="GO" id="GO:0030436">
    <property type="term" value="P:asexual sporulation"/>
    <property type="evidence" value="ECO:0007669"/>
    <property type="project" value="InterPro"/>
</dbReference>
<evidence type="ECO:0000256" key="3">
    <source>
        <dbReference type="ARBA" id="ARBA00022969"/>
    </source>
</evidence>
<dbReference type="OrthoDB" id="1683648at2"/>
<keyword evidence="3" id="KW-0749">Sporulation</keyword>
<dbReference type="GO" id="GO:0042601">
    <property type="term" value="C:endospore-forming forespore"/>
    <property type="evidence" value="ECO:0007669"/>
    <property type="project" value="InterPro"/>
</dbReference>
<accession>A0A494YSF2</accession>
<dbReference type="EMBL" id="RBZO01000038">
    <property type="protein sequence ID" value="RKQ12871.1"/>
    <property type="molecule type" value="Genomic_DNA"/>
</dbReference>
<evidence type="ECO:0000313" key="4">
    <source>
        <dbReference type="EMBL" id="RKQ12871.1"/>
    </source>
</evidence>
<sequence>MDNKRAQEILDSITMVNVNYRGIPVYIKDVNEHEATVFPLDEMDHEQIVDLHGLDEVNLINNND</sequence>
<dbReference type="GO" id="GO:0030435">
    <property type="term" value="P:sporulation resulting in formation of a cellular spore"/>
    <property type="evidence" value="ECO:0007669"/>
    <property type="project" value="UniProtKB-KW"/>
</dbReference>
<dbReference type="RefSeq" id="WP_121134145.1">
    <property type="nucleotide sequence ID" value="NZ_JBHUFK010000062.1"/>
</dbReference>
<dbReference type="AlphaFoldDB" id="A0A494YSF2"/>
<dbReference type="InterPro" id="IPR012610">
    <property type="entry name" value="SASP_SspH"/>
</dbReference>
<keyword evidence="5" id="KW-1185">Reference proteome</keyword>
<dbReference type="NCBIfam" id="TIGR02861">
    <property type="entry name" value="SASP_H"/>
    <property type="match status" value="1"/>
</dbReference>
<reference evidence="4 5" key="1">
    <citation type="journal article" date="2015" name="Antonie Van Leeuwenhoek">
        <title>Oceanobacillus bengalensis sp. nov., a bacterium isolated from seawater of the Bay of Bengal.</title>
        <authorList>
            <person name="Yongchang O."/>
            <person name="Xiang W."/>
            <person name="Wang G."/>
        </authorList>
    </citation>
    <scope>NUCLEOTIDE SEQUENCE [LARGE SCALE GENOMIC DNA]</scope>
    <source>
        <strain evidence="4 5">MCCC 1K00260</strain>
    </source>
</reference>
<evidence type="ECO:0000256" key="2">
    <source>
        <dbReference type="ARBA" id="ARBA00006573"/>
    </source>
</evidence>
<gene>
    <name evidence="4" type="ORF">D8M05_17520</name>
</gene>
<name>A0A494YSF2_9BACI</name>
<comment type="similarity">
    <text evidence="2">Belongs to the SspH family.</text>
</comment>
<organism evidence="4 5">
    <name type="scientific">Oceanobacillus bengalensis</name>
    <dbReference type="NCBI Taxonomy" id="1435466"/>
    <lineage>
        <taxon>Bacteria</taxon>
        <taxon>Bacillati</taxon>
        <taxon>Bacillota</taxon>
        <taxon>Bacilli</taxon>
        <taxon>Bacillales</taxon>
        <taxon>Bacillaceae</taxon>
        <taxon>Oceanobacillus</taxon>
    </lineage>
</organism>
<evidence type="ECO:0000313" key="5">
    <source>
        <dbReference type="Proteomes" id="UP000281813"/>
    </source>
</evidence>
<comment type="caution">
    <text evidence="4">The sequence shown here is derived from an EMBL/GenBank/DDBJ whole genome shotgun (WGS) entry which is preliminary data.</text>
</comment>